<feature type="chain" id="PRO_5038610903" description="Lipoprotein LprH" evidence="1">
    <location>
        <begin position="22"/>
        <end position="217"/>
    </location>
</feature>
<dbReference type="Gene3D" id="3.40.1000.70">
    <property type="entry name" value="PknH-like extracellular domain"/>
    <property type="match status" value="1"/>
</dbReference>
<protein>
    <recommendedName>
        <fullName evidence="4">Lipoprotein LprH</fullName>
    </recommendedName>
</protein>
<comment type="caution">
    <text evidence="2">The sequence shown here is derived from an EMBL/GenBank/DDBJ whole genome shotgun (WGS) entry which is preliminary data.</text>
</comment>
<dbReference type="OrthoDB" id="4626583at2"/>
<evidence type="ECO:0000313" key="2">
    <source>
        <dbReference type="EMBL" id="ORW81831.1"/>
    </source>
</evidence>
<dbReference type="AlphaFoldDB" id="A0A1X2D196"/>
<accession>A0A1X2D196</accession>
<evidence type="ECO:0008006" key="4">
    <source>
        <dbReference type="Google" id="ProtNLM"/>
    </source>
</evidence>
<dbReference type="InterPro" id="IPR038232">
    <property type="entry name" value="PknH-like_Extracell_sf"/>
</dbReference>
<dbReference type="EMBL" id="LQPQ01000056">
    <property type="protein sequence ID" value="ORW81831.1"/>
    <property type="molecule type" value="Genomic_DNA"/>
</dbReference>
<evidence type="ECO:0000313" key="3">
    <source>
        <dbReference type="Proteomes" id="UP000193087"/>
    </source>
</evidence>
<dbReference type="STRING" id="486698.AWC22_16580"/>
<sequence length="217" mass="22566">MAGLRRSCAVVALVVTAVTLAACTAVVPGRAVRAAGRSPTPISARDLLLHDGDRTPLGPAAAMEVGGNYFTSARPPECSAALLFKGSPLRPPGSSDFAESAYRVDGPALYAESVDVYSNSLNPHDVVWTGFRAVSGCHGEAIPVSPSGAFAPMQLSEFAIPEDGVLAWTMTHPNWTCSYGLAVVPQVALLISACDSAPGFPVAEWSAKRKAQIDART</sequence>
<keyword evidence="3" id="KW-1185">Reference proteome</keyword>
<organism evidence="2 3">
    <name type="scientific">Mycobacterium riyadhense</name>
    <dbReference type="NCBI Taxonomy" id="486698"/>
    <lineage>
        <taxon>Bacteria</taxon>
        <taxon>Bacillati</taxon>
        <taxon>Actinomycetota</taxon>
        <taxon>Actinomycetes</taxon>
        <taxon>Mycobacteriales</taxon>
        <taxon>Mycobacteriaceae</taxon>
        <taxon>Mycobacterium</taxon>
    </lineage>
</organism>
<name>A0A1X2D196_9MYCO</name>
<reference evidence="2 3" key="1">
    <citation type="submission" date="2016-01" db="EMBL/GenBank/DDBJ databases">
        <title>The new phylogeny of the genus Mycobacterium.</title>
        <authorList>
            <person name="Tarcisio F."/>
            <person name="Conor M."/>
            <person name="Antonella G."/>
            <person name="Elisabetta G."/>
            <person name="Giulia F.S."/>
            <person name="Sara T."/>
            <person name="Anna F."/>
            <person name="Clotilde B."/>
            <person name="Roberto B."/>
            <person name="Veronica D.S."/>
            <person name="Fabio R."/>
            <person name="Monica P."/>
            <person name="Olivier J."/>
            <person name="Enrico T."/>
            <person name="Nicola S."/>
        </authorList>
    </citation>
    <scope>NUCLEOTIDE SEQUENCE [LARGE SCALE GENOMIC DNA]</scope>
    <source>
        <strain evidence="2 3">DSM 45176</strain>
    </source>
</reference>
<dbReference type="PROSITE" id="PS51257">
    <property type="entry name" value="PROKAR_LIPOPROTEIN"/>
    <property type="match status" value="1"/>
</dbReference>
<dbReference type="Proteomes" id="UP000193087">
    <property type="component" value="Unassembled WGS sequence"/>
</dbReference>
<feature type="signal peptide" evidence="1">
    <location>
        <begin position="1"/>
        <end position="21"/>
    </location>
</feature>
<gene>
    <name evidence="2" type="ORF">AWC22_16580</name>
</gene>
<dbReference type="RefSeq" id="WP_085250105.1">
    <property type="nucleotide sequence ID" value="NZ_CAJMWI010000001.1"/>
</dbReference>
<evidence type="ECO:0000256" key="1">
    <source>
        <dbReference type="SAM" id="SignalP"/>
    </source>
</evidence>
<dbReference type="GeneID" id="93494360"/>
<proteinExistence type="predicted"/>
<keyword evidence="1" id="KW-0732">Signal</keyword>